<proteinExistence type="predicted"/>
<gene>
    <name evidence="2" type="ORF">EYF80_008625</name>
</gene>
<dbReference type="EMBL" id="SRLO01000049">
    <property type="protein sequence ID" value="TNN80969.1"/>
    <property type="molecule type" value="Genomic_DNA"/>
</dbReference>
<feature type="region of interest" description="Disordered" evidence="1">
    <location>
        <begin position="21"/>
        <end position="44"/>
    </location>
</feature>
<evidence type="ECO:0000313" key="3">
    <source>
        <dbReference type="Proteomes" id="UP000314294"/>
    </source>
</evidence>
<name>A0A4Z2ISI7_9TELE</name>
<organism evidence="2 3">
    <name type="scientific">Liparis tanakae</name>
    <name type="common">Tanaka's snailfish</name>
    <dbReference type="NCBI Taxonomy" id="230148"/>
    <lineage>
        <taxon>Eukaryota</taxon>
        <taxon>Metazoa</taxon>
        <taxon>Chordata</taxon>
        <taxon>Craniata</taxon>
        <taxon>Vertebrata</taxon>
        <taxon>Euteleostomi</taxon>
        <taxon>Actinopterygii</taxon>
        <taxon>Neopterygii</taxon>
        <taxon>Teleostei</taxon>
        <taxon>Neoteleostei</taxon>
        <taxon>Acanthomorphata</taxon>
        <taxon>Eupercaria</taxon>
        <taxon>Perciformes</taxon>
        <taxon>Cottioidei</taxon>
        <taxon>Cottales</taxon>
        <taxon>Liparidae</taxon>
        <taxon>Liparis</taxon>
    </lineage>
</organism>
<dbReference type="Proteomes" id="UP000314294">
    <property type="component" value="Unassembled WGS sequence"/>
</dbReference>
<reference evidence="2 3" key="1">
    <citation type="submission" date="2019-03" db="EMBL/GenBank/DDBJ databases">
        <title>First draft genome of Liparis tanakae, snailfish: a comprehensive survey of snailfish specific genes.</title>
        <authorList>
            <person name="Kim W."/>
            <person name="Song I."/>
            <person name="Jeong J.-H."/>
            <person name="Kim D."/>
            <person name="Kim S."/>
            <person name="Ryu S."/>
            <person name="Song J.Y."/>
            <person name="Lee S.K."/>
        </authorList>
    </citation>
    <scope>NUCLEOTIDE SEQUENCE [LARGE SCALE GENOMIC DNA]</scope>
    <source>
        <tissue evidence="2">Muscle</tissue>
    </source>
</reference>
<comment type="caution">
    <text evidence="2">The sequence shown here is derived from an EMBL/GenBank/DDBJ whole genome shotgun (WGS) entry which is preliminary data.</text>
</comment>
<dbReference type="AlphaFoldDB" id="A0A4Z2ISI7"/>
<evidence type="ECO:0000313" key="2">
    <source>
        <dbReference type="EMBL" id="TNN80969.1"/>
    </source>
</evidence>
<keyword evidence="3" id="KW-1185">Reference proteome</keyword>
<accession>A0A4Z2ISI7</accession>
<protein>
    <submittedName>
        <fullName evidence="2">Uncharacterized protein</fullName>
    </submittedName>
</protein>
<evidence type="ECO:0000256" key="1">
    <source>
        <dbReference type="SAM" id="MobiDB-lite"/>
    </source>
</evidence>
<sequence length="88" mass="9264">MLLQESPAAVLTPRPIPAIDYQSRHNISHPAATERRDGGNVSEWEGGRVSSELWWNTHSGAGPSPGRAAAAVLGQATSNTDTAMGTEI</sequence>